<dbReference type="PROSITE" id="PS51782">
    <property type="entry name" value="LYSM"/>
    <property type="match status" value="1"/>
</dbReference>
<comment type="caution">
    <text evidence="2">The sequence shown here is derived from an EMBL/GenBank/DDBJ whole genome shotgun (WGS) entry which is preliminary data.</text>
</comment>
<name>A0A5N0TA93_9GAMM</name>
<feature type="domain" description="LysM" evidence="1">
    <location>
        <begin position="20"/>
        <end position="68"/>
    </location>
</feature>
<dbReference type="CDD" id="cd00118">
    <property type="entry name" value="LysM"/>
    <property type="match status" value="1"/>
</dbReference>
<dbReference type="InterPro" id="IPR052196">
    <property type="entry name" value="Bact_Kbp"/>
</dbReference>
<dbReference type="EMBL" id="VYXP01000005">
    <property type="protein sequence ID" value="KAA9131691.1"/>
    <property type="molecule type" value="Genomic_DNA"/>
</dbReference>
<keyword evidence="3" id="KW-1185">Reference proteome</keyword>
<sequence length="381" mass="42748">MLLSGAVMAQDVSVRTDHPDEYIVVKGDTLWDISGKFLDHPWQWPAIWHANQQIENPHLIYPGDKLRLVYVDGQPRLMVDRGRPTVRLSPDARVTNREAVPPIPHEELAGLIRNMQVVSAEQFDALPYVVANNEQRLRSMHKDRTYARGVQGSVGDYYAVMRLGNIYVRQKDGNIIRVREPGYGLHAPVDHEYHPGFWESTAYFNKNKGDVIGFELYQVAEVMLSKQGDPAILTIGTSQGAVQEGDRIMPLDRLGYPDEYVPHAMSVIPDGMRVLGVEGNNRLVGHLKMVSISGGRDLGVEPGHVFSAFSPGAEIRDRVKYPAGTWTLPPTEGDNFVTLPDEFNAHIMVFRVFDEVSYALIMAGDKETLEDDILKHPDETL</sequence>
<dbReference type="SUPFAM" id="SSF54106">
    <property type="entry name" value="LysM domain"/>
    <property type="match status" value="1"/>
</dbReference>
<gene>
    <name evidence="2" type="ORF">F3N42_08340</name>
</gene>
<dbReference type="Pfam" id="PF01476">
    <property type="entry name" value="LysM"/>
    <property type="match status" value="1"/>
</dbReference>
<reference evidence="2 3" key="1">
    <citation type="submission" date="2019-09" db="EMBL/GenBank/DDBJ databases">
        <title>Wenzhouxiangella sp. Genome sequencing and assembly.</title>
        <authorList>
            <person name="Zhang R."/>
        </authorList>
    </citation>
    <scope>NUCLEOTIDE SEQUENCE [LARGE SCALE GENOMIC DNA]</scope>
    <source>
        <strain evidence="2 3">W260</strain>
    </source>
</reference>
<proteinExistence type="predicted"/>
<accession>A0A5N0TA93</accession>
<dbReference type="Proteomes" id="UP000325372">
    <property type="component" value="Unassembled WGS sequence"/>
</dbReference>
<dbReference type="InterPro" id="IPR018392">
    <property type="entry name" value="LysM"/>
</dbReference>
<evidence type="ECO:0000313" key="3">
    <source>
        <dbReference type="Proteomes" id="UP000325372"/>
    </source>
</evidence>
<dbReference type="AlphaFoldDB" id="A0A5N0TA93"/>
<organism evidence="2 3">
    <name type="scientific">Marinihelvus fidelis</name>
    <dbReference type="NCBI Taxonomy" id="2613842"/>
    <lineage>
        <taxon>Bacteria</taxon>
        <taxon>Pseudomonadati</taxon>
        <taxon>Pseudomonadota</taxon>
        <taxon>Gammaproteobacteria</taxon>
        <taxon>Chromatiales</taxon>
        <taxon>Wenzhouxiangellaceae</taxon>
        <taxon>Marinihelvus</taxon>
    </lineage>
</organism>
<evidence type="ECO:0000313" key="2">
    <source>
        <dbReference type="EMBL" id="KAA9131691.1"/>
    </source>
</evidence>
<dbReference type="Gene3D" id="3.10.350.10">
    <property type="entry name" value="LysM domain"/>
    <property type="match status" value="1"/>
</dbReference>
<dbReference type="InterPro" id="IPR036779">
    <property type="entry name" value="LysM_dom_sf"/>
</dbReference>
<protein>
    <submittedName>
        <fullName evidence="2">LysM peptidoglycan-binding domain-containing protein</fullName>
    </submittedName>
</protein>
<evidence type="ECO:0000259" key="1">
    <source>
        <dbReference type="PROSITE" id="PS51782"/>
    </source>
</evidence>
<dbReference type="PANTHER" id="PTHR34700">
    <property type="entry name" value="POTASSIUM BINDING PROTEIN KBP"/>
    <property type="match status" value="1"/>
</dbReference>
<dbReference type="PANTHER" id="PTHR34700:SF4">
    <property type="entry name" value="PHAGE-LIKE ELEMENT PBSX PROTEIN XKDP"/>
    <property type="match status" value="1"/>
</dbReference>